<name>A0A1I6PP58_9FLAO</name>
<dbReference type="SUPFAM" id="SSF103647">
    <property type="entry name" value="TSP type-3 repeat"/>
    <property type="match status" value="1"/>
</dbReference>
<dbReference type="Gene3D" id="4.10.1080.10">
    <property type="entry name" value="TSP type-3 repeat"/>
    <property type="match status" value="1"/>
</dbReference>
<keyword evidence="8 10" id="KW-0472">Membrane</keyword>
<dbReference type="InterPro" id="IPR003367">
    <property type="entry name" value="Thrombospondin_3-like_rpt"/>
</dbReference>
<dbReference type="InterPro" id="IPR006664">
    <property type="entry name" value="OMP_bac"/>
</dbReference>
<dbReference type="EMBL" id="FOZP01000002">
    <property type="protein sequence ID" value="SFS41835.1"/>
    <property type="molecule type" value="Genomic_DNA"/>
</dbReference>
<evidence type="ECO:0000256" key="11">
    <source>
        <dbReference type="SAM" id="MobiDB-lite"/>
    </source>
</evidence>
<evidence type="ECO:0000256" key="10">
    <source>
        <dbReference type="PROSITE-ProRule" id="PRU00473"/>
    </source>
</evidence>
<evidence type="ECO:0000313" key="15">
    <source>
        <dbReference type="Proteomes" id="UP000199312"/>
    </source>
</evidence>
<reference evidence="15" key="1">
    <citation type="submission" date="2016-10" db="EMBL/GenBank/DDBJ databases">
        <authorList>
            <person name="Varghese N."/>
            <person name="Submissions S."/>
        </authorList>
    </citation>
    <scope>NUCLEOTIDE SEQUENCE [LARGE SCALE GENOMIC DNA]</scope>
    <source>
        <strain evidence="15">DSM 24450</strain>
    </source>
</reference>
<keyword evidence="3" id="KW-1134">Transmembrane beta strand</keyword>
<dbReference type="RefSeq" id="WP_090223738.1">
    <property type="nucleotide sequence ID" value="NZ_FOZP01000002.1"/>
</dbReference>
<dbReference type="GO" id="GO:0007155">
    <property type="term" value="P:cell adhesion"/>
    <property type="evidence" value="ECO:0007669"/>
    <property type="project" value="InterPro"/>
</dbReference>
<dbReference type="InterPro" id="IPR036737">
    <property type="entry name" value="OmpA-like_sf"/>
</dbReference>
<evidence type="ECO:0000256" key="9">
    <source>
        <dbReference type="ARBA" id="ARBA00023237"/>
    </source>
</evidence>
<dbReference type="GO" id="GO:0046930">
    <property type="term" value="C:pore complex"/>
    <property type="evidence" value="ECO:0007669"/>
    <property type="project" value="UniProtKB-KW"/>
</dbReference>
<dbReference type="GO" id="GO:0009279">
    <property type="term" value="C:cell outer membrane"/>
    <property type="evidence" value="ECO:0007669"/>
    <property type="project" value="UniProtKB-SubCell"/>
</dbReference>
<proteinExistence type="predicted"/>
<dbReference type="InterPro" id="IPR028974">
    <property type="entry name" value="TSP_type-3_rpt"/>
</dbReference>
<dbReference type="Pfam" id="PF02412">
    <property type="entry name" value="TSP_3"/>
    <property type="match status" value="3"/>
</dbReference>
<organism evidence="14 15">
    <name type="scientific">Lutibacter maritimus</name>
    <dbReference type="NCBI Taxonomy" id="593133"/>
    <lineage>
        <taxon>Bacteria</taxon>
        <taxon>Pseudomonadati</taxon>
        <taxon>Bacteroidota</taxon>
        <taxon>Flavobacteriia</taxon>
        <taxon>Flavobacteriales</taxon>
        <taxon>Flavobacteriaceae</taxon>
        <taxon>Lutibacter</taxon>
    </lineage>
</organism>
<evidence type="ECO:0000259" key="13">
    <source>
        <dbReference type="PROSITE" id="PS51123"/>
    </source>
</evidence>
<evidence type="ECO:0000256" key="4">
    <source>
        <dbReference type="ARBA" id="ARBA00022692"/>
    </source>
</evidence>
<dbReference type="PRINTS" id="PR01021">
    <property type="entry name" value="OMPADOMAIN"/>
</dbReference>
<evidence type="ECO:0000256" key="7">
    <source>
        <dbReference type="ARBA" id="ARBA00023114"/>
    </source>
</evidence>
<dbReference type="PANTHER" id="PTHR30329:SF21">
    <property type="entry name" value="LIPOPROTEIN YIAD-RELATED"/>
    <property type="match status" value="1"/>
</dbReference>
<dbReference type="SUPFAM" id="SSF56925">
    <property type="entry name" value="OMPA-like"/>
    <property type="match status" value="1"/>
</dbReference>
<dbReference type="PROSITE" id="PS51123">
    <property type="entry name" value="OMPA_2"/>
    <property type="match status" value="1"/>
</dbReference>
<feature type="chain" id="PRO_5011505220" evidence="12">
    <location>
        <begin position="23"/>
        <end position="453"/>
    </location>
</feature>
<dbReference type="CDD" id="cd07185">
    <property type="entry name" value="OmpA_C-like"/>
    <property type="match status" value="1"/>
</dbReference>
<evidence type="ECO:0000256" key="3">
    <source>
        <dbReference type="ARBA" id="ARBA00022452"/>
    </source>
</evidence>
<keyword evidence="6" id="KW-0406">Ion transport</keyword>
<dbReference type="GO" id="GO:0005509">
    <property type="term" value="F:calcium ion binding"/>
    <property type="evidence" value="ECO:0007669"/>
    <property type="project" value="InterPro"/>
</dbReference>
<dbReference type="AlphaFoldDB" id="A0A1I6PP58"/>
<dbReference type="Gene3D" id="3.30.1330.60">
    <property type="entry name" value="OmpA-like domain"/>
    <property type="match status" value="1"/>
</dbReference>
<dbReference type="GO" id="GO:0015288">
    <property type="term" value="F:porin activity"/>
    <property type="evidence" value="ECO:0007669"/>
    <property type="project" value="UniProtKB-KW"/>
</dbReference>
<dbReference type="Proteomes" id="UP000199312">
    <property type="component" value="Unassembled WGS sequence"/>
</dbReference>
<accession>A0A1I6PP58</accession>
<dbReference type="InterPro" id="IPR011250">
    <property type="entry name" value="OMP/PagP_B-barrel"/>
</dbReference>
<keyword evidence="7" id="KW-0626">Porin</keyword>
<evidence type="ECO:0000256" key="1">
    <source>
        <dbReference type="ARBA" id="ARBA00004571"/>
    </source>
</evidence>
<feature type="region of interest" description="Disordered" evidence="11">
    <location>
        <begin position="432"/>
        <end position="453"/>
    </location>
</feature>
<dbReference type="InterPro" id="IPR006665">
    <property type="entry name" value="OmpA-like"/>
</dbReference>
<evidence type="ECO:0000256" key="2">
    <source>
        <dbReference type="ARBA" id="ARBA00022448"/>
    </source>
</evidence>
<evidence type="ECO:0000256" key="12">
    <source>
        <dbReference type="SAM" id="SignalP"/>
    </source>
</evidence>
<gene>
    <name evidence="14" type="ORF">SAMN04488006_1224</name>
</gene>
<sequence length="453" mass="48984">MKHLKIAILALLMIASFSNSNAQDKENPWMLTFGTNSIDISTNSDAKSGYFGSYDYDGNNLNIIPWLSRISASRYLDKGFSLELAGAYNKVDRPWGAGADVTFAAVDLNVKYDLNNLFGQTGWFDPFLYAGVGENWVGSKDGISVNVGAGFNAWVSDHVGINFTSGYKKVNTPADFEMFQHSVGLTWKFGNSDTDADGIRDRDDDCPGVFGLAEFNGCPDTDADNDGVTDCCDKCPDVAGLKEFDGCPDTDADGIPDMKDKCPEVAGLKELHGCPDADGDGVTDKDDACPNVPGPKTNAGCPFKDTDEDGVIDLIDRCVEIPGPASNDGCPVDPSSEVMDELNRYGRTILFDTGKATFKSEAISTLESMVTILKDYPETNFVVAGHTDSVGTDRSNQLLSERRASAVRDYLISKGINPLRLTYVGYGESRPVDSNDTVSGRANNRRTEVNIVK</sequence>
<dbReference type="STRING" id="593133.SAMN04488006_1224"/>
<evidence type="ECO:0000256" key="6">
    <source>
        <dbReference type="ARBA" id="ARBA00023065"/>
    </source>
</evidence>
<dbReference type="GO" id="GO:0006811">
    <property type="term" value="P:monoatomic ion transport"/>
    <property type="evidence" value="ECO:0007669"/>
    <property type="project" value="UniProtKB-KW"/>
</dbReference>
<feature type="signal peptide" evidence="12">
    <location>
        <begin position="1"/>
        <end position="22"/>
    </location>
</feature>
<keyword evidence="9" id="KW-0998">Cell outer membrane</keyword>
<keyword evidence="5 12" id="KW-0732">Signal</keyword>
<protein>
    <submittedName>
        <fullName evidence="14">Thrombospondin type 3 repeat-containing protein</fullName>
    </submittedName>
</protein>
<dbReference type="Pfam" id="PF00691">
    <property type="entry name" value="OmpA"/>
    <property type="match status" value="1"/>
</dbReference>
<comment type="subcellular location">
    <subcellularLocation>
        <location evidence="1">Cell outer membrane</location>
        <topology evidence="1">Multi-pass membrane protein</topology>
    </subcellularLocation>
</comment>
<evidence type="ECO:0000256" key="5">
    <source>
        <dbReference type="ARBA" id="ARBA00022729"/>
    </source>
</evidence>
<keyword evidence="4" id="KW-0812">Transmembrane</keyword>
<dbReference type="OrthoDB" id="9805336at2"/>
<evidence type="ECO:0000256" key="8">
    <source>
        <dbReference type="ARBA" id="ARBA00023136"/>
    </source>
</evidence>
<keyword evidence="2" id="KW-0813">Transport</keyword>
<feature type="compositionally biased region" description="Polar residues" evidence="11">
    <location>
        <begin position="432"/>
        <end position="442"/>
    </location>
</feature>
<dbReference type="PANTHER" id="PTHR30329">
    <property type="entry name" value="STATOR ELEMENT OF FLAGELLAR MOTOR COMPLEX"/>
    <property type="match status" value="1"/>
</dbReference>
<feature type="domain" description="OmpA-like" evidence="13">
    <location>
        <begin position="338"/>
        <end position="453"/>
    </location>
</feature>
<evidence type="ECO:0000313" key="14">
    <source>
        <dbReference type="EMBL" id="SFS41835.1"/>
    </source>
</evidence>
<dbReference type="SUPFAM" id="SSF103088">
    <property type="entry name" value="OmpA-like"/>
    <property type="match status" value="1"/>
</dbReference>
<dbReference type="InterPro" id="IPR050330">
    <property type="entry name" value="Bact_OuterMem_StrucFunc"/>
</dbReference>
<keyword evidence="15" id="KW-1185">Reference proteome</keyword>